<name>A0A4S2N066_9PEZI</name>
<feature type="region of interest" description="Disordered" evidence="6">
    <location>
        <begin position="1312"/>
        <end position="1346"/>
    </location>
</feature>
<dbReference type="InterPro" id="IPR011990">
    <property type="entry name" value="TPR-like_helical_dom_sf"/>
</dbReference>
<evidence type="ECO:0000256" key="1">
    <source>
        <dbReference type="ARBA" id="ARBA00000451"/>
    </source>
</evidence>
<evidence type="ECO:0000256" key="5">
    <source>
        <dbReference type="PROSITE-ProRule" id="PRU00339"/>
    </source>
</evidence>
<dbReference type="InterPro" id="IPR030397">
    <property type="entry name" value="SEPARIN_core_dom"/>
</dbReference>
<dbReference type="GO" id="GO:0044732">
    <property type="term" value="C:mitotic spindle pole body"/>
    <property type="evidence" value="ECO:0007669"/>
    <property type="project" value="TreeGrafter"/>
</dbReference>
<evidence type="ECO:0000256" key="2">
    <source>
        <dbReference type="ARBA" id="ARBA00012489"/>
    </source>
</evidence>
<evidence type="ECO:0000256" key="3">
    <source>
        <dbReference type="ARBA" id="ARBA00022801"/>
    </source>
</evidence>
<evidence type="ECO:0000313" key="8">
    <source>
        <dbReference type="EMBL" id="TGZ82401.1"/>
    </source>
</evidence>
<dbReference type="EMBL" id="ML220115">
    <property type="protein sequence ID" value="TGZ82401.1"/>
    <property type="molecule type" value="Genomic_DNA"/>
</dbReference>
<sequence>MPPKAPARALPRTTTKSAAPRTPAPSDLDAIKASIVQNTCSATTYTLLSSILSGRTTTTTKTTTARKPAATSGNPYTKSEQRKLASDVVTLSLRSLGDTVKAISKNSTNSFTSGSSSTPEPTIPSARAGNIKDRPTMDETDYIAYCCSAAISHLQGLEENEGSAGYELIKARWMLASRMVEVRKFKLALKEFKTMKRKLETILVDGKSHVLQEITEPQKTTTKSSKTAGKRNAASTEASEKEPFSKVLELPPIPKGHEALPYAIKCQLGILHCVLGLKRPDLVEAVIPFAPNASPLALIRSLPEDSGGPIVHVMRLTNLLQNLAPPASPSKDAIAMDPKTYCSPMVAFMLHAYLVECIAFQSSAQQNTTVKAKDLWAQFAMYISALIRRTKNFEVPKRVERHALVCETAENIRRVLHPHMDGVAEYPLEVLKALSTSASQTTQLKEPLKWTKRWQRAISSGLEVSDEASTTLCNVRLAFMELKLASPQDPSTIISSDMSIDTLERQITLAFNSLSEMKNGTKAGFEAILQECGQFRRSAYNLLASVLTQPKNRLSSDAILLKTRAEKACEIALRSIIGFCRKYLATVPTADELSRNLQIIVSAVDAVVSTCWRVFDFTDPSAWDNMEDTLNDCRRVVRQVEKDGEESPFLSFHVKISMAYWQLYLVFRNISGCERESERSLRRSVLTMEGRPTTELTTASISSRWERLGTIYLNARDFTKAEQALTTALDMAVKTQIVKQLTEQVLSGEPPQRIFNGNERDILTVGRILSGLLRIASKRKDESVDNLRFEYEVLNTSARGLLLEWSFFLALDNPEANGNIIMGVGERLLDVYDLEEMPLRRARIIAGLLGVAVDNPALLNGEELQLLGEEVYEWEMNDPQFDADEHLKPYMFDILASCYIGMAFSEWEHRRRPELVKLAMGYWMDTLHTVKDWEGVLGRIEDPDSLMRQLQMLVDFFDMKGDMETKLAAMKILVKLRELQAPADDDALAKLYTTLGLHYHRLGYCKKAEHSLHQARDIIKSDKPISTEARLHWHLAYTEFLVTTGEADAGEECFKKASDLAARHPEFFTGPDVINSKRRYIRANQLIASAAYVTSMLAFEKGNPTEVLLHARRSLRLYHRLWASLAKRELPPTTSTDAVAAGMGALSLSTSKPNPVDPQYLQQSGLWYLVPNLHRCFLQTVTAYRHLGMVREALNYAEESMKVARAVASPHLIATTLIVLGDLQIRSGQLAEGEKNLNEAMEMRIDGRNRVALELALGNLMKQRGEREKEVEAYRRALEVLTGVVDEMKKDTGNEKAEELAEHMSSMKIEEPVRAKTPTGRRSPALKKMPTGRKTPVKRGETRSLKSKASTLEQVIDGQDASEYKMLLLQQGHIHRLIGYSLAIQNQWAAAMESLKEAAKLPLDQQEAIFQGVAEARTLLQEAMDTLSESPVFNVLLESTISLPNIDMRGEIHPVEPVKKASRKAVAADNVETFKNALERARACVHTVHSRAVKWGSSAAVQQTTSLMAGVIVLLSAIADSKGKGVEHPLFANYSLELRNGIATRREQLTVQTERLTAEAKEALEWPVIETAHTARLASRLAPFEFSTFLDEYINIIPKSWIVVSISLSDTQKELYISRYQAGRSQFLVRLPLSREHTAEEDEEEMTYAEGREELEDIIKAVNNSTHNARHQITKEDRIAWWQGRDTLDERLKNLLEAMEDKWLGGFRGIFGQPTRNPELLARFKASFDKILAKGLPSRRKKKNEGRVEIDRRVLELFIALGSPDDNELDLPLKDLFNFVIDILQFHGEGVGYDEVDYDIMVVEMLDTLRAYHAEAARLSDPSFNHNGTGESSSVDHTILILDKHTQMFPWESLPCLQSRPVSRVPSLAVLHDLILSSTTPIQSRPGHYITPTSGGYVLNPDSDLSNTQKVFEQPLLRLTHTVDPLSPATPTKWKPIINRAPTEPEFLSILSSTPLLLYFGHGSGSHYINPRTIRKMDSPCAVACLMGCSSGKLADLGEFEPYGPVSNYILAGSPCVLAMLWDVTDRDTDKFSLEVLRDWGLLERGEGEEAEKEEKVGLSRKPSGKGRGRAGRKKIVIVDAEEEDDGGEERVKPKGVSLVEAVAKARSVCKSRYLNGAAPVVYGIPTYVKA</sequence>
<evidence type="ECO:0000256" key="4">
    <source>
        <dbReference type="ARBA" id="ARBA00022829"/>
    </source>
</evidence>
<keyword evidence="4" id="KW-0159">Chromosome partition</keyword>
<feature type="region of interest" description="Disordered" evidence="6">
    <location>
        <begin position="214"/>
        <end position="243"/>
    </location>
</feature>
<accession>A0A4S2N066</accession>
<dbReference type="GO" id="GO:0051307">
    <property type="term" value="P:meiotic chromosome separation"/>
    <property type="evidence" value="ECO:0007669"/>
    <property type="project" value="TreeGrafter"/>
</dbReference>
<dbReference type="GO" id="GO:0072686">
    <property type="term" value="C:mitotic spindle"/>
    <property type="evidence" value="ECO:0007669"/>
    <property type="project" value="TreeGrafter"/>
</dbReference>
<keyword evidence="5" id="KW-0802">TPR repeat</keyword>
<proteinExistence type="predicted"/>
<dbReference type="PROSITE" id="PS50005">
    <property type="entry name" value="TPR"/>
    <property type="match status" value="1"/>
</dbReference>
<dbReference type="PANTHER" id="PTHR12792">
    <property type="entry name" value="EXTRA SPINDLE POLES 1-RELATED"/>
    <property type="match status" value="1"/>
</dbReference>
<dbReference type="GO" id="GO:0006508">
    <property type="term" value="P:proteolysis"/>
    <property type="evidence" value="ECO:0007669"/>
    <property type="project" value="InterPro"/>
</dbReference>
<protein>
    <recommendedName>
        <fullName evidence="2">separase</fullName>
        <ecNumber evidence="2">3.4.22.49</ecNumber>
    </recommendedName>
</protein>
<organism evidence="8 9">
    <name type="scientific">Ascodesmis nigricans</name>
    <dbReference type="NCBI Taxonomy" id="341454"/>
    <lineage>
        <taxon>Eukaryota</taxon>
        <taxon>Fungi</taxon>
        <taxon>Dikarya</taxon>
        <taxon>Ascomycota</taxon>
        <taxon>Pezizomycotina</taxon>
        <taxon>Pezizomycetes</taxon>
        <taxon>Pezizales</taxon>
        <taxon>Ascodesmidaceae</taxon>
        <taxon>Ascodesmis</taxon>
    </lineage>
</organism>
<evidence type="ECO:0000256" key="6">
    <source>
        <dbReference type="SAM" id="MobiDB-lite"/>
    </source>
</evidence>
<feature type="region of interest" description="Disordered" evidence="6">
    <location>
        <begin position="107"/>
        <end position="134"/>
    </location>
</feature>
<dbReference type="GO" id="GO:0005737">
    <property type="term" value="C:cytoplasm"/>
    <property type="evidence" value="ECO:0007669"/>
    <property type="project" value="TreeGrafter"/>
</dbReference>
<feature type="region of interest" description="Disordered" evidence="6">
    <location>
        <begin position="2051"/>
        <end position="2073"/>
    </location>
</feature>
<keyword evidence="9" id="KW-1185">Reference proteome</keyword>
<evidence type="ECO:0000313" key="9">
    <source>
        <dbReference type="Proteomes" id="UP000298138"/>
    </source>
</evidence>
<dbReference type="OrthoDB" id="10255632at2759"/>
<feature type="compositionally biased region" description="Low complexity" evidence="6">
    <location>
        <begin position="56"/>
        <end position="71"/>
    </location>
</feature>
<feature type="region of interest" description="Disordered" evidence="6">
    <location>
        <begin position="1"/>
        <end position="26"/>
    </location>
</feature>
<dbReference type="PROSITE" id="PS51700">
    <property type="entry name" value="SEPARIN"/>
    <property type="match status" value="1"/>
</dbReference>
<dbReference type="GO" id="GO:0004197">
    <property type="term" value="F:cysteine-type endopeptidase activity"/>
    <property type="evidence" value="ECO:0007669"/>
    <property type="project" value="InterPro"/>
</dbReference>
<gene>
    <name evidence="8" type="ORF">EX30DRAFT_362974</name>
</gene>
<dbReference type="InterPro" id="IPR005314">
    <property type="entry name" value="Peptidase_C50"/>
</dbReference>
<dbReference type="SUPFAM" id="SSF48452">
    <property type="entry name" value="TPR-like"/>
    <property type="match status" value="2"/>
</dbReference>
<dbReference type="Pfam" id="PF03568">
    <property type="entry name" value="Separin_C"/>
    <property type="match status" value="1"/>
</dbReference>
<feature type="domain" description="Peptidase C50" evidence="7">
    <location>
        <begin position="1892"/>
        <end position="2000"/>
    </location>
</feature>
<dbReference type="SMART" id="SM00028">
    <property type="entry name" value="TPR"/>
    <property type="match status" value="6"/>
</dbReference>
<dbReference type="STRING" id="341454.A0A4S2N066"/>
<feature type="compositionally biased region" description="Low complexity" evidence="6">
    <location>
        <begin position="107"/>
        <end position="125"/>
    </location>
</feature>
<reference evidence="8 9" key="1">
    <citation type="submission" date="2019-04" db="EMBL/GenBank/DDBJ databases">
        <title>Comparative genomics and transcriptomics to analyze fruiting body development in filamentous ascomycetes.</title>
        <authorList>
            <consortium name="DOE Joint Genome Institute"/>
            <person name="Lutkenhaus R."/>
            <person name="Traeger S."/>
            <person name="Breuer J."/>
            <person name="Kuo A."/>
            <person name="Lipzen A."/>
            <person name="Pangilinan J."/>
            <person name="Dilworth D."/>
            <person name="Sandor L."/>
            <person name="Poggeler S."/>
            <person name="Barry K."/>
            <person name="Grigoriev I.V."/>
            <person name="Nowrousian M."/>
        </authorList>
    </citation>
    <scope>NUCLEOTIDE SEQUENCE [LARGE SCALE GENOMIC DNA]</scope>
    <source>
        <strain evidence="8 9">CBS 389.68</strain>
    </source>
</reference>
<keyword evidence="3" id="KW-0378">Hydrolase</keyword>
<dbReference type="InParanoid" id="A0A4S2N066"/>
<comment type="catalytic activity">
    <reaction evidence="1">
        <text>All bonds known to be hydrolyzed by this endopeptidase have arginine in P1 and an acidic residue in P4. P6 is often occupied by an acidic residue or by a hydroxy-amino-acid residue, the phosphorylation of which enhances cleavage.</text>
        <dbReference type="EC" id="3.4.22.49"/>
    </reaction>
</comment>
<feature type="region of interest" description="Disordered" evidence="6">
    <location>
        <begin position="56"/>
        <end position="81"/>
    </location>
</feature>
<feature type="compositionally biased region" description="Basic residues" evidence="6">
    <location>
        <begin position="2063"/>
        <end position="2073"/>
    </location>
</feature>
<feature type="repeat" description="TPR" evidence="5">
    <location>
        <begin position="702"/>
        <end position="735"/>
    </location>
</feature>
<evidence type="ECO:0000259" key="7">
    <source>
        <dbReference type="PROSITE" id="PS51700"/>
    </source>
</evidence>
<dbReference type="InterPro" id="IPR019734">
    <property type="entry name" value="TPR_rpt"/>
</dbReference>
<dbReference type="PANTHER" id="PTHR12792:SF0">
    <property type="entry name" value="SEPARIN"/>
    <property type="match status" value="1"/>
</dbReference>
<dbReference type="EC" id="3.4.22.49" evidence="2"/>
<dbReference type="Gene3D" id="1.25.40.10">
    <property type="entry name" value="Tetratricopeptide repeat domain"/>
    <property type="match status" value="2"/>
</dbReference>
<dbReference type="GO" id="GO:0005634">
    <property type="term" value="C:nucleus"/>
    <property type="evidence" value="ECO:0007669"/>
    <property type="project" value="InterPro"/>
</dbReference>
<dbReference type="Proteomes" id="UP000298138">
    <property type="component" value="Unassembled WGS sequence"/>
</dbReference>